<evidence type="ECO:0000313" key="2">
    <source>
        <dbReference type="Proteomes" id="UP000828924"/>
    </source>
</evidence>
<protein>
    <submittedName>
        <fullName evidence="1">Uncharacterized protein</fullName>
    </submittedName>
</protein>
<dbReference type="EMBL" id="CP071872">
    <property type="protein sequence ID" value="UNM12342.1"/>
    <property type="molecule type" value="Genomic_DNA"/>
</dbReference>
<reference evidence="1 2" key="1">
    <citation type="submission" date="2021-03" db="EMBL/GenBank/DDBJ databases">
        <title>Complete genome of Streptomyces formicae strain 1H-GS9 (DSM 100524).</title>
        <authorList>
            <person name="Atanasov K.E."/>
            <person name="Altabella T."/>
            <person name="Ferrer A."/>
        </authorList>
    </citation>
    <scope>NUCLEOTIDE SEQUENCE [LARGE SCALE GENOMIC DNA]</scope>
    <source>
        <strain evidence="1 2">1H-GS9</strain>
    </source>
</reference>
<organism evidence="1 2">
    <name type="scientific">Streptomyces formicae</name>
    <dbReference type="NCBI Taxonomy" id="1616117"/>
    <lineage>
        <taxon>Bacteria</taxon>
        <taxon>Bacillati</taxon>
        <taxon>Actinomycetota</taxon>
        <taxon>Actinomycetes</taxon>
        <taxon>Kitasatosporales</taxon>
        <taxon>Streptomycetaceae</taxon>
        <taxon>Streptomyces</taxon>
    </lineage>
</organism>
<keyword evidence="2" id="KW-1185">Reference proteome</keyword>
<name>A0ABY3WNH8_9ACTN</name>
<dbReference type="RefSeq" id="WP_242330950.1">
    <property type="nucleotide sequence ID" value="NZ_CP071872.1"/>
</dbReference>
<accession>A0ABY3WNH8</accession>
<dbReference type="Proteomes" id="UP000828924">
    <property type="component" value="Chromosome"/>
</dbReference>
<sequence length="69" mass="7766">MNTSITEEQISEARYWIADAYPASPLDMDDEHPVYAETADRVQRFIAANYPGGWDAFAAECCTYTIVGR</sequence>
<proteinExistence type="predicted"/>
<evidence type="ECO:0000313" key="1">
    <source>
        <dbReference type="EMBL" id="UNM12342.1"/>
    </source>
</evidence>
<gene>
    <name evidence="1" type="ORF">J4032_13055</name>
</gene>